<dbReference type="InterPro" id="IPR003660">
    <property type="entry name" value="HAMP_dom"/>
</dbReference>
<feature type="transmembrane region" description="Helical" evidence="9">
    <location>
        <begin position="12"/>
        <end position="34"/>
    </location>
</feature>
<sequence>MRLKNIKIGVKIWLPTLIAAVGMVILSWVSVTLIRAEVMEERIGKVRALVEAAGAVTAGFHARAEAGEMTEAEARVRARDALRDIRYENGAEYVFVYDFEGVGQVMGPRPEWEGTNKLDLKDANGKPIIAALIEAARKGGGTVEYWFPRAGSETPEPKVSWAAPFAPWDWMIGTGVYVSDVDAAVWNAAWRLFAVAAGVLVAAAGLALVIIRSLTRPLAHLRAAMTALAGGSTEVTIPDTDRKDEIGEMAAAVQVFEDNARKVERLQAAQAAEQERNAARVRNEMQALTHALEEEVSLAMEQVLTRSGAMHDAAEGMVSSVSETERMAEAAATSSRGASANVDAVAAASEQLSHSIAEISTQAVGAADLARQAVEQTATTNARIGGLAEAADAIGKIVDLIRDIANQTNLLALNATIEAARAGEAGKGFAVVANEVKTLANQASKATEDIAQQIGEIQSATHEAVTAISGIGTVIETLSETSAAISAAVEEQTAATGAISHNAQEASRGTVESTDNIGAVTSSSETTGQQARTVRETAQEVRTCVNDMQSTLATIMRAGADGDARAMQPHRMDVEVTVRTAGGASRRCALRSLSLSGVGTMARAEGIERGEVLTLELPRVGAIEGRVVAQTHASTHFLLDVAPTIAAALQTYILGGGPRGH</sequence>
<dbReference type="GO" id="GO:0005886">
    <property type="term" value="C:plasma membrane"/>
    <property type="evidence" value="ECO:0007669"/>
    <property type="project" value="UniProtKB-SubCell"/>
</dbReference>
<evidence type="ECO:0000313" key="13">
    <source>
        <dbReference type="Proteomes" id="UP000434582"/>
    </source>
</evidence>
<gene>
    <name evidence="12" type="ORF">GHC57_13730</name>
</gene>
<dbReference type="AlphaFoldDB" id="A0A7X1ZGG9"/>
<dbReference type="SMART" id="SM00304">
    <property type="entry name" value="HAMP"/>
    <property type="match status" value="1"/>
</dbReference>
<protein>
    <submittedName>
        <fullName evidence="12">HAMP domain-containing protein</fullName>
    </submittedName>
</protein>
<evidence type="ECO:0000313" key="12">
    <source>
        <dbReference type="EMBL" id="MQX37579.1"/>
    </source>
</evidence>
<feature type="transmembrane region" description="Helical" evidence="9">
    <location>
        <begin position="188"/>
        <end position="211"/>
    </location>
</feature>
<evidence type="ECO:0000256" key="9">
    <source>
        <dbReference type="SAM" id="Phobius"/>
    </source>
</evidence>
<dbReference type="PROSITE" id="PS50885">
    <property type="entry name" value="HAMP"/>
    <property type="match status" value="1"/>
</dbReference>
<keyword evidence="3 9" id="KW-0812">Transmembrane</keyword>
<dbReference type="PANTHER" id="PTHR32089:SF112">
    <property type="entry name" value="LYSOZYME-LIKE PROTEIN-RELATED"/>
    <property type="match status" value="1"/>
</dbReference>
<evidence type="ECO:0000256" key="6">
    <source>
        <dbReference type="ARBA" id="ARBA00023224"/>
    </source>
</evidence>
<evidence type="ECO:0000256" key="8">
    <source>
        <dbReference type="PROSITE-ProRule" id="PRU00284"/>
    </source>
</evidence>
<proteinExistence type="inferred from homology"/>
<dbReference type="RefSeq" id="WP_153345205.1">
    <property type="nucleotide sequence ID" value="NZ_WIVE01000048.1"/>
</dbReference>
<dbReference type="CDD" id="cd06225">
    <property type="entry name" value="HAMP"/>
    <property type="match status" value="1"/>
</dbReference>
<dbReference type="InterPro" id="IPR004089">
    <property type="entry name" value="MCPsignal_dom"/>
</dbReference>
<reference evidence="12 13" key="1">
    <citation type="submission" date="2019-10" db="EMBL/GenBank/DDBJ databases">
        <title>Draft whole-genome sequence of the purple nonsulfur photosynthetic bacterium Roseospira navarrensis DSM 15114.</title>
        <authorList>
            <person name="Kyndt J.A."/>
            <person name="Meyer T.E."/>
        </authorList>
    </citation>
    <scope>NUCLEOTIDE SEQUENCE [LARGE SCALE GENOMIC DNA]</scope>
    <source>
        <strain evidence="12 13">DSM 15114</strain>
    </source>
</reference>
<dbReference type="Pfam" id="PF00015">
    <property type="entry name" value="MCPsignal"/>
    <property type="match status" value="1"/>
</dbReference>
<evidence type="ECO:0000259" key="10">
    <source>
        <dbReference type="PROSITE" id="PS50111"/>
    </source>
</evidence>
<name>A0A7X1ZGG9_9PROT</name>
<evidence type="ECO:0000256" key="2">
    <source>
        <dbReference type="ARBA" id="ARBA00022475"/>
    </source>
</evidence>
<keyword evidence="5 9" id="KW-0472">Membrane</keyword>
<keyword evidence="2" id="KW-1003">Cell membrane</keyword>
<evidence type="ECO:0000256" key="3">
    <source>
        <dbReference type="ARBA" id="ARBA00022692"/>
    </source>
</evidence>
<evidence type="ECO:0000256" key="4">
    <source>
        <dbReference type="ARBA" id="ARBA00022989"/>
    </source>
</evidence>
<dbReference type="Pfam" id="PF00672">
    <property type="entry name" value="HAMP"/>
    <property type="match status" value="1"/>
</dbReference>
<dbReference type="Pfam" id="PF17200">
    <property type="entry name" value="sCache_2"/>
    <property type="match status" value="1"/>
</dbReference>
<dbReference type="PROSITE" id="PS50111">
    <property type="entry name" value="CHEMOTAXIS_TRANSDUC_2"/>
    <property type="match status" value="1"/>
</dbReference>
<evidence type="ECO:0000256" key="1">
    <source>
        <dbReference type="ARBA" id="ARBA00004651"/>
    </source>
</evidence>
<organism evidence="12 13">
    <name type="scientific">Roseospira navarrensis</name>
    <dbReference type="NCBI Taxonomy" id="140058"/>
    <lineage>
        <taxon>Bacteria</taxon>
        <taxon>Pseudomonadati</taxon>
        <taxon>Pseudomonadota</taxon>
        <taxon>Alphaproteobacteria</taxon>
        <taxon>Rhodospirillales</taxon>
        <taxon>Rhodospirillaceae</taxon>
        <taxon>Roseospira</taxon>
    </lineage>
</organism>
<dbReference type="SMART" id="SM00283">
    <property type="entry name" value="MA"/>
    <property type="match status" value="1"/>
</dbReference>
<accession>A0A7X1ZGG9</accession>
<feature type="domain" description="HAMP" evidence="11">
    <location>
        <begin position="212"/>
        <end position="265"/>
    </location>
</feature>
<evidence type="ECO:0000259" key="11">
    <source>
        <dbReference type="PROSITE" id="PS50885"/>
    </source>
</evidence>
<comment type="similarity">
    <text evidence="7">Belongs to the methyl-accepting chemotaxis (MCP) protein family.</text>
</comment>
<keyword evidence="6 8" id="KW-0807">Transducer</keyword>
<evidence type="ECO:0000256" key="5">
    <source>
        <dbReference type="ARBA" id="ARBA00023136"/>
    </source>
</evidence>
<dbReference type="PANTHER" id="PTHR32089">
    <property type="entry name" value="METHYL-ACCEPTING CHEMOTAXIS PROTEIN MCPB"/>
    <property type="match status" value="1"/>
</dbReference>
<comment type="subcellular location">
    <subcellularLocation>
        <location evidence="1">Cell membrane</location>
        <topology evidence="1">Multi-pass membrane protein</topology>
    </subcellularLocation>
</comment>
<dbReference type="SMART" id="SM01049">
    <property type="entry name" value="Cache_2"/>
    <property type="match status" value="1"/>
</dbReference>
<dbReference type="Gene3D" id="1.10.287.950">
    <property type="entry name" value="Methyl-accepting chemotaxis protein"/>
    <property type="match status" value="1"/>
</dbReference>
<keyword evidence="4 9" id="KW-1133">Transmembrane helix</keyword>
<dbReference type="GO" id="GO:0007165">
    <property type="term" value="P:signal transduction"/>
    <property type="evidence" value="ECO:0007669"/>
    <property type="project" value="UniProtKB-KW"/>
</dbReference>
<evidence type="ECO:0000256" key="7">
    <source>
        <dbReference type="ARBA" id="ARBA00029447"/>
    </source>
</evidence>
<dbReference type="InterPro" id="IPR033480">
    <property type="entry name" value="sCache_2"/>
</dbReference>
<dbReference type="EMBL" id="WIVE01000048">
    <property type="protein sequence ID" value="MQX37579.1"/>
    <property type="molecule type" value="Genomic_DNA"/>
</dbReference>
<dbReference type="OrthoDB" id="7260004at2"/>
<feature type="domain" description="Methyl-accepting transducer" evidence="10">
    <location>
        <begin position="306"/>
        <end position="528"/>
    </location>
</feature>
<dbReference type="Proteomes" id="UP000434582">
    <property type="component" value="Unassembled WGS sequence"/>
</dbReference>
<dbReference type="SUPFAM" id="SSF58104">
    <property type="entry name" value="Methyl-accepting chemotaxis protein (MCP) signaling domain"/>
    <property type="match status" value="1"/>
</dbReference>
<dbReference type="Gene3D" id="6.10.340.10">
    <property type="match status" value="1"/>
</dbReference>
<dbReference type="Gene3D" id="3.30.450.20">
    <property type="entry name" value="PAS domain"/>
    <property type="match status" value="1"/>
</dbReference>
<comment type="caution">
    <text evidence="12">The sequence shown here is derived from an EMBL/GenBank/DDBJ whole genome shotgun (WGS) entry which is preliminary data.</text>
</comment>
<keyword evidence="13" id="KW-1185">Reference proteome</keyword>